<evidence type="ECO:0000313" key="4">
    <source>
        <dbReference type="Proteomes" id="UP000305067"/>
    </source>
</evidence>
<name>A0A5C3QRC0_9AGAR</name>
<accession>A0A5C3QRC0</accession>
<evidence type="ECO:0000256" key="1">
    <source>
        <dbReference type="PROSITE-ProRule" id="PRU00042"/>
    </source>
</evidence>
<evidence type="ECO:0000313" key="3">
    <source>
        <dbReference type="EMBL" id="TFL00904.1"/>
    </source>
</evidence>
<dbReference type="Proteomes" id="UP000305067">
    <property type="component" value="Unassembled WGS sequence"/>
</dbReference>
<dbReference type="STRING" id="1884261.A0A5C3QRC0"/>
<gene>
    <name evidence="3" type="ORF">BDV98DRAFT_99204</name>
</gene>
<dbReference type="GO" id="GO:0008270">
    <property type="term" value="F:zinc ion binding"/>
    <property type="evidence" value="ECO:0007669"/>
    <property type="project" value="UniProtKB-KW"/>
</dbReference>
<dbReference type="EMBL" id="ML178827">
    <property type="protein sequence ID" value="TFL00904.1"/>
    <property type="molecule type" value="Genomic_DNA"/>
</dbReference>
<protein>
    <recommendedName>
        <fullName evidence="2">C2H2-type domain-containing protein</fullName>
    </recommendedName>
</protein>
<dbReference type="Gene3D" id="3.30.160.60">
    <property type="entry name" value="Classic Zinc Finger"/>
    <property type="match status" value="1"/>
</dbReference>
<reference evidence="3 4" key="1">
    <citation type="journal article" date="2019" name="Nat. Ecol. Evol.">
        <title>Megaphylogeny resolves global patterns of mushroom evolution.</title>
        <authorList>
            <person name="Varga T."/>
            <person name="Krizsan K."/>
            <person name="Foldi C."/>
            <person name="Dima B."/>
            <person name="Sanchez-Garcia M."/>
            <person name="Sanchez-Ramirez S."/>
            <person name="Szollosi G.J."/>
            <person name="Szarkandi J.G."/>
            <person name="Papp V."/>
            <person name="Albert L."/>
            <person name="Andreopoulos W."/>
            <person name="Angelini C."/>
            <person name="Antonin V."/>
            <person name="Barry K.W."/>
            <person name="Bougher N.L."/>
            <person name="Buchanan P."/>
            <person name="Buyck B."/>
            <person name="Bense V."/>
            <person name="Catcheside P."/>
            <person name="Chovatia M."/>
            <person name="Cooper J."/>
            <person name="Damon W."/>
            <person name="Desjardin D."/>
            <person name="Finy P."/>
            <person name="Geml J."/>
            <person name="Haridas S."/>
            <person name="Hughes K."/>
            <person name="Justo A."/>
            <person name="Karasinski D."/>
            <person name="Kautmanova I."/>
            <person name="Kiss B."/>
            <person name="Kocsube S."/>
            <person name="Kotiranta H."/>
            <person name="LaButti K.M."/>
            <person name="Lechner B.E."/>
            <person name="Liimatainen K."/>
            <person name="Lipzen A."/>
            <person name="Lukacs Z."/>
            <person name="Mihaltcheva S."/>
            <person name="Morgado L.N."/>
            <person name="Niskanen T."/>
            <person name="Noordeloos M.E."/>
            <person name="Ohm R.A."/>
            <person name="Ortiz-Santana B."/>
            <person name="Ovrebo C."/>
            <person name="Racz N."/>
            <person name="Riley R."/>
            <person name="Savchenko A."/>
            <person name="Shiryaev A."/>
            <person name="Soop K."/>
            <person name="Spirin V."/>
            <person name="Szebenyi C."/>
            <person name="Tomsovsky M."/>
            <person name="Tulloss R.E."/>
            <person name="Uehling J."/>
            <person name="Grigoriev I.V."/>
            <person name="Vagvolgyi C."/>
            <person name="Papp T."/>
            <person name="Martin F.M."/>
            <person name="Miettinen O."/>
            <person name="Hibbett D.S."/>
            <person name="Nagy L.G."/>
        </authorList>
    </citation>
    <scope>NUCLEOTIDE SEQUENCE [LARGE SCALE GENOMIC DNA]</scope>
    <source>
        <strain evidence="3 4">CBS 309.79</strain>
    </source>
</reference>
<dbReference type="OrthoDB" id="6105938at2759"/>
<dbReference type="AlphaFoldDB" id="A0A5C3QRC0"/>
<sequence>MNSSQAQCYCALCDAHFSTVQSRQTHISTSSEHPECQACGKKFLNQHVLRNHKDLSTAHRTQQLTLLSTSVVLENSSQTSSPTDSLIDEQSRSYVDDLKLAIHPDHEQVASPGTGFDALVAQSYRSLCSDTEAAEKSSTRAGYRNLSRSSTVDVVDTGRRSSSWINLVEGEGNQHVGTVCP</sequence>
<feature type="domain" description="C2H2-type" evidence="2">
    <location>
        <begin position="34"/>
        <end position="64"/>
    </location>
</feature>
<dbReference type="InterPro" id="IPR013087">
    <property type="entry name" value="Znf_C2H2_type"/>
</dbReference>
<proteinExistence type="predicted"/>
<keyword evidence="1" id="KW-0862">Zinc</keyword>
<keyword evidence="1" id="KW-0479">Metal-binding</keyword>
<organism evidence="3 4">
    <name type="scientific">Pterulicium gracile</name>
    <dbReference type="NCBI Taxonomy" id="1884261"/>
    <lineage>
        <taxon>Eukaryota</taxon>
        <taxon>Fungi</taxon>
        <taxon>Dikarya</taxon>
        <taxon>Basidiomycota</taxon>
        <taxon>Agaricomycotina</taxon>
        <taxon>Agaricomycetes</taxon>
        <taxon>Agaricomycetidae</taxon>
        <taxon>Agaricales</taxon>
        <taxon>Pleurotineae</taxon>
        <taxon>Pterulaceae</taxon>
        <taxon>Pterulicium</taxon>
    </lineage>
</organism>
<evidence type="ECO:0000259" key="2">
    <source>
        <dbReference type="PROSITE" id="PS50157"/>
    </source>
</evidence>
<keyword evidence="1" id="KW-0863">Zinc-finger</keyword>
<keyword evidence="4" id="KW-1185">Reference proteome</keyword>
<dbReference type="PROSITE" id="PS50157">
    <property type="entry name" value="ZINC_FINGER_C2H2_2"/>
    <property type="match status" value="1"/>
</dbReference>